<protein>
    <submittedName>
        <fullName evidence="1">Copper amine oxidase</fullName>
    </submittedName>
</protein>
<organism evidence="1 2">
    <name type="scientific">Ophiostoma piceae (strain UAMH 11346)</name>
    <name type="common">Sap stain fungus</name>
    <dbReference type="NCBI Taxonomy" id="1262450"/>
    <lineage>
        <taxon>Eukaryota</taxon>
        <taxon>Fungi</taxon>
        <taxon>Dikarya</taxon>
        <taxon>Ascomycota</taxon>
        <taxon>Pezizomycotina</taxon>
        <taxon>Sordariomycetes</taxon>
        <taxon>Sordariomycetidae</taxon>
        <taxon>Ophiostomatales</taxon>
        <taxon>Ophiostomataceae</taxon>
        <taxon>Ophiostoma</taxon>
    </lineage>
</organism>
<accession>S3D136</accession>
<dbReference type="GO" id="GO:0005507">
    <property type="term" value="F:copper ion binding"/>
    <property type="evidence" value="ECO:0007669"/>
    <property type="project" value="InterPro"/>
</dbReference>
<dbReference type="HOGENOM" id="CLU_1482419_0_0_1"/>
<dbReference type="Proteomes" id="UP000016923">
    <property type="component" value="Unassembled WGS sequence"/>
</dbReference>
<dbReference type="EMBL" id="KE148152">
    <property type="protein sequence ID" value="EPE06980.1"/>
    <property type="molecule type" value="Genomic_DNA"/>
</dbReference>
<dbReference type="VEuPathDB" id="FungiDB:F503_03407"/>
<dbReference type="AlphaFoldDB" id="S3D136"/>
<gene>
    <name evidence="1" type="ORF">F503_03407</name>
</gene>
<evidence type="ECO:0000313" key="2">
    <source>
        <dbReference type="Proteomes" id="UP000016923"/>
    </source>
</evidence>
<reference evidence="1 2" key="1">
    <citation type="journal article" date="2013" name="BMC Genomics">
        <title>The genome and transcriptome of the pine saprophyte Ophiostoma piceae, and a comparison with the bark beetle-associated pine pathogen Grosmannia clavigera.</title>
        <authorList>
            <person name="Haridas S."/>
            <person name="Wang Y."/>
            <person name="Lim L."/>
            <person name="Massoumi Alamouti S."/>
            <person name="Jackman S."/>
            <person name="Docking R."/>
            <person name="Robertson G."/>
            <person name="Birol I."/>
            <person name="Bohlmann J."/>
            <person name="Breuil C."/>
        </authorList>
    </citation>
    <scope>NUCLEOTIDE SEQUENCE [LARGE SCALE GENOMIC DNA]</scope>
    <source>
        <strain evidence="1 2">UAMH 11346</strain>
    </source>
</reference>
<name>S3D136_OPHP1</name>
<dbReference type="InterPro" id="IPR036460">
    <property type="entry name" value="Cu_amine_oxidase_C_sf"/>
</dbReference>
<keyword evidence="2" id="KW-1185">Reference proteome</keyword>
<dbReference type="GO" id="GO:0048038">
    <property type="term" value="F:quinone binding"/>
    <property type="evidence" value="ECO:0007669"/>
    <property type="project" value="InterPro"/>
</dbReference>
<dbReference type="GO" id="GO:0009308">
    <property type="term" value="P:amine metabolic process"/>
    <property type="evidence" value="ECO:0007669"/>
    <property type="project" value="InterPro"/>
</dbReference>
<dbReference type="SUPFAM" id="SSF49998">
    <property type="entry name" value="Amine oxidase catalytic domain"/>
    <property type="match status" value="1"/>
</dbReference>
<proteinExistence type="predicted"/>
<sequence length="182" mass="20451">MYFLKLAESQPSLLPPWRSERNRHGNVTLGAGKPHHLYYDLDKPRERHEIVEKHGGSDFEEQLLMFAELVYKRGPGSEDNISYMRRAALGAYGGTPLLYRIGLSETCVWFGDLRTPYNRKTALDFGDVGAVMVPGRGRNGRPMAMPNSMCLWHGILFSVTFDEGLDADFGTVVNPLVLTAVY</sequence>
<dbReference type="GO" id="GO:0008131">
    <property type="term" value="F:primary methylamine oxidase activity"/>
    <property type="evidence" value="ECO:0007669"/>
    <property type="project" value="InterPro"/>
</dbReference>
<evidence type="ECO:0000313" key="1">
    <source>
        <dbReference type="EMBL" id="EPE06980.1"/>
    </source>
</evidence>